<dbReference type="GO" id="GO:0006644">
    <property type="term" value="P:phospholipid metabolic process"/>
    <property type="evidence" value="ECO:0007669"/>
    <property type="project" value="TreeGrafter"/>
</dbReference>
<reference evidence="1" key="1">
    <citation type="submission" date="2007-07" db="EMBL/GenBank/DDBJ databases">
        <title>PCAP assembly of the Caenorhabditis remanei genome.</title>
        <authorList>
            <consortium name="The Caenorhabditis remanei Sequencing Consortium"/>
            <person name="Wilson R.K."/>
        </authorList>
    </citation>
    <scope>NUCLEOTIDE SEQUENCE [LARGE SCALE GENOMIC DNA]</scope>
    <source>
        <strain evidence="1">PB4641</strain>
    </source>
</reference>
<dbReference type="STRING" id="31234.E3MB19"/>
<dbReference type="OMA" id="WCEANKM"/>
<dbReference type="Gene3D" id="3.20.20.190">
    <property type="entry name" value="Phosphatidylinositol (PI) phosphodiesterase"/>
    <property type="match status" value="1"/>
</dbReference>
<dbReference type="Proteomes" id="UP000008281">
    <property type="component" value="Unassembled WGS sequence"/>
</dbReference>
<dbReference type="GO" id="GO:0005886">
    <property type="term" value="C:plasma membrane"/>
    <property type="evidence" value="ECO:0007669"/>
    <property type="project" value="TreeGrafter"/>
</dbReference>
<dbReference type="PROSITE" id="PS51704">
    <property type="entry name" value="GP_PDE"/>
    <property type="match status" value="1"/>
</dbReference>
<dbReference type="InterPro" id="IPR030395">
    <property type="entry name" value="GP_PDE_dom"/>
</dbReference>
<proteinExistence type="predicted"/>
<dbReference type="GO" id="GO:0006580">
    <property type="term" value="P:ethanolamine metabolic process"/>
    <property type="evidence" value="ECO:0007669"/>
    <property type="project" value="TreeGrafter"/>
</dbReference>
<dbReference type="GO" id="GO:0008889">
    <property type="term" value="F:glycerophosphodiester phosphodiesterase activity"/>
    <property type="evidence" value="ECO:0007669"/>
    <property type="project" value="TreeGrafter"/>
</dbReference>
<dbReference type="KEGG" id="crq:GCK72_023350"/>
<dbReference type="PANTHER" id="PTHR46320:SF4">
    <property type="entry name" value="PROTEIN CBG16011"/>
    <property type="match status" value="1"/>
</dbReference>
<sequence length="335" mass="37101">MIPMLIWFIAIVLVALLACLAIKFLALRIVLALILTLPILISIAFCVLRRSPVTESTSVVFFNKTSVISERGDAHGVVHENTIAAFRQAKANGADTIKMDVRMTKDGMLIILHPDSVITDNATYVVSETHWIQMSQLNVYGGSNGTILTFDEAVSWCEANKMNMIWHLPEFCGDLLTYLRNKIMQDNLYGKVAVTTYNLLAAGRMRCTDSQLLIGMIWKSTEYSISDGTAVGSMYTSWYFSMMDTFTYWSIRSLLLPKFLGVDFLATSVDDADRALIVESAASGIKTFIYDIKTIPERNYFARQMGLPNLVNDLVALGTSSSSSGNSSNSSQKSN</sequence>
<evidence type="ECO:0000313" key="1">
    <source>
        <dbReference type="EMBL" id="EFO97332.1"/>
    </source>
</evidence>
<dbReference type="AlphaFoldDB" id="E3MB19"/>
<dbReference type="eggNOG" id="KOG2258">
    <property type="taxonomic scope" value="Eukaryota"/>
</dbReference>
<dbReference type="GeneID" id="9809365"/>
<keyword evidence="2" id="KW-1185">Reference proteome</keyword>
<dbReference type="PANTHER" id="PTHR46320">
    <property type="entry name" value="GLYCEROPHOSPHODIESTER PHOSPHODIESTERASE 1"/>
    <property type="match status" value="1"/>
</dbReference>
<dbReference type="CTD" id="9809365"/>
<gene>
    <name evidence="1" type="ORF">CRE_16783</name>
</gene>
<dbReference type="FunCoup" id="E3MB19">
    <property type="interactions" value="79"/>
</dbReference>
<evidence type="ECO:0000313" key="2">
    <source>
        <dbReference type="Proteomes" id="UP000008281"/>
    </source>
</evidence>
<dbReference type="Pfam" id="PF03009">
    <property type="entry name" value="GDPD"/>
    <property type="match status" value="1"/>
</dbReference>
<dbReference type="SUPFAM" id="SSF51695">
    <property type="entry name" value="PLC-like phosphodiesterases"/>
    <property type="match status" value="1"/>
</dbReference>
<accession>E3MB19</accession>
<dbReference type="OrthoDB" id="197419at2759"/>
<name>E3MB19_CAERE</name>
<dbReference type="GO" id="GO:0070291">
    <property type="term" value="P:N-acylethanolamine metabolic process"/>
    <property type="evidence" value="ECO:0007669"/>
    <property type="project" value="TreeGrafter"/>
</dbReference>
<protein>
    <submittedName>
        <fullName evidence="1">Uncharacterized protein</fullName>
    </submittedName>
</protein>
<dbReference type="HOGENOM" id="CLU_829594_0_0_1"/>
<organism evidence="2">
    <name type="scientific">Caenorhabditis remanei</name>
    <name type="common">Caenorhabditis vulgaris</name>
    <dbReference type="NCBI Taxonomy" id="31234"/>
    <lineage>
        <taxon>Eukaryota</taxon>
        <taxon>Metazoa</taxon>
        <taxon>Ecdysozoa</taxon>
        <taxon>Nematoda</taxon>
        <taxon>Chromadorea</taxon>
        <taxon>Rhabditida</taxon>
        <taxon>Rhabditina</taxon>
        <taxon>Rhabditomorpha</taxon>
        <taxon>Rhabditoidea</taxon>
        <taxon>Rhabditidae</taxon>
        <taxon>Peloderinae</taxon>
        <taxon>Caenorhabditis</taxon>
    </lineage>
</organism>
<dbReference type="RefSeq" id="XP_003106726.2">
    <property type="nucleotide sequence ID" value="XM_003106678.2"/>
</dbReference>
<dbReference type="EMBL" id="DS268432">
    <property type="protein sequence ID" value="EFO97332.1"/>
    <property type="molecule type" value="Genomic_DNA"/>
</dbReference>
<dbReference type="InterPro" id="IPR017946">
    <property type="entry name" value="PLC-like_Pdiesterase_TIM-brl"/>
</dbReference>